<feature type="region of interest" description="Disordered" evidence="1">
    <location>
        <begin position="292"/>
        <end position="367"/>
    </location>
</feature>
<keyword evidence="5" id="KW-1185">Reference proteome</keyword>
<proteinExistence type="predicted"/>
<accession>A0A934V3N0</accession>
<dbReference type="InterPro" id="IPR013783">
    <property type="entry name" value="Ig-like_fold"/>
</dbReference>
<evidence type="ECO:0000256" key="3">
    <source>
        <dbReference type="SAM" id="SignalP"/>
    </source>
</evidence>
<keyword evidence="2" id="KW-0472">Membrane</keyword>
<feature type="signal peptide" evidence="3">
    <location>
        <begin position="1"/>
        <end position="26"/>
    </location>
</feature>
<evidence type="ECO:0000313" key="4">
    <source>
        <dbReference type="EMBL" id="MBK1787451.1"/>
    </source>
</evidence>
<dbReference type="Gene3D" id="2.60.40.10">
    <property type="entry name" value="Immunoglobulins"/>
    <property type="match status" value="1"/>
</dbReference>
<gene>
    <name evidence="4" type="ORF">JHE00_24265</name>
</gene>
<dbReference type="EMBL" id="JAENJH010000006">
    <property type="protein sequence ID" value="MBK1787451.1"/>
    <property type="molecule type" value="Genomic_DNA"/>
</dbReference>
<evidence type="ECO:0000313" key="5">
    <source>
        <dbReference type="Proteomes" id="UP000635245"/>
    </source>
</evidence>
<dbReference type="Gene3D" id="2.60.40.3440">
    <property type="match status" value="1"/>
</dbReference>
<dbReference type="SUPFAM" id="SSF117074">
    <property type="entry name" value="Hypothetical protein PA1324"/>
    <property type="match status" value="1"/>
</dbReference>
<dbReference type="Pfam" id="PF17963">
    <property type="entry name" value="Big_9"/>
    <property type="match status" value="1"/>
</dbReference>
<dbReference type="Proteomes" id="UP000635245">
    <property type="component" value="Unassembled WGS sequence"/>
</dbReference>
<evidence type="ECO:0000256" key="1">
    <source>
        <dbReference type="SAM" id="MobiDB-lite"/>
    </source>
</evidence>
<keyword evidence="2" id="KW-0812">Transmembrane</keyword>
<keyword evidence="3" id="KW-0732">Signal</keyword>
<dbReference type="AlphaFoldDB" id="A0A934V3N0"/>
<feature type="compositionally biased region" description="Low complexity" evidence="1">
    <location>
        <begin position="346"/>
        <end position="358"/>
    </location>
</feature>
<evidence type="ECO:0000256" key="2">
    <source>
        <dbReference type="SAM" id="Phobius"/>
    </source>
</evidence>
<keyword evidence="2" id="KW-1133">Transmembrane helix</keyword>
<organism evidence="4 5">
    <name type="scientific">Prauserella cavernicola</name>
    <dbReference type="NCBI Taxonomy" id="2800127"/>
    <lineage>
        <taxon>Bacteria</taxon>
        <taxon>Bacillati</taxon>
        <taxon>Actinomycetota</taxon>
        <taxon>Actinomycetes</taxon>
        <taxon>Pseudonocardiales</taxon>
        <taxon>Pseudonocardiaceae</taxon>
        <taxon>Prauserella</taxon>
    </lineage>
</organism>
<sequence>MIRCVRTVAVAAVAVAIPGISIGTSAAAPDSSGYGEWDVEGQAGSLSTPLTGFPAAGFETTSSSARTGSGGAAFLGDSTPFGAAHGSSQGKEYLLLRTARGGAPSDTTITFDSPTPVGWGFALGDVDADTVTVSATGADGAPVAAADLGWQESFNYCENSPAPSTCTGSGPFTDVPRWDPESATLIGNGADTSGAAGWFRPTVPISSVTLTFAVQSGIPVYQLWTAALPVEIAGTVGTDCGDPAPDTTVRLLDADGEPVLDAEGAPVTTTTSDGAYAFPGLVAGTYQVAADPADGTEAGPSATQPVEATEDTSGVALTLTCATPEPEPTTEPTSPPAPEPEPSPTSEPTSPTTDEAPPISVSTEANTPVTITLPDELSATHADDPANGSVTVNSDGTLTYTPDQDFLGQDTVRYTAKDPSGATVTGTVTVTTGLAATGTNVLPIALTGGALLVVGTGALLLARRTRQDPHHPDAE</sequence>
<dbReference type="GO" id="GO:0005975">
    <property type="term" value="P:carbohydrate metabolic process"/>
    <property type="evidence" value="ECO:0007669"/>
    <property type="project" value="UniProtKB-ARBA"/>
</dbReference>
<comment type="caution">
    <text evidence="4">The sequence shown here is derived from an EMBL/GenBank/DDBJ whole genome shotgun (WGS) entry which is preliminary data.</text>
</comment>
<feature type="compositionally biased region" description="Pro residues" evidence="1">
    <location>
        <begin position="325"/>
        <end position="345"/>
    </location>
</feature>
<dbReference type="RefSeq" id="WP_200322060.1">
    <property type="nucleotide sequence ID" value="NZ_JAENJH010000006.1"/>
</dbReference>
<protein>
    <submittedName>
        <fullName evidence="4">Cadherin-like domain-containing protein</fullName>
    </submittedName>
</protein>
<reference evidence="4" key="1">
    <citation type="submission" date="2020-12" db="EMBL/GenBank/DDBJ databases">
        <title>Prauserella sp. ASG 168, a novel actinomycete isolated from cave rock.</title>
        <authorList>
            <person name="Suriyachadkun C."/>
        </authorList>
    </citation>
    <scope>NUCLEOTIDE SEQUENCE</scope>
    <source>
        <strain evidence="4">ASG 168</strain>
    </source>
</reference>
<feature type="chain" id="PRO_5039480686" evidence="3">
    <location>
        <begin position="27"/>
        <end position="475"/>
    </location>
</feature>
<name>A0A934V3N0_9PSEU</name>
<feature type="transmembrane region" description="Helical" evidence="2">
    <location>
        <begin position="441"/>
        <end position="462"/>
    </location>
</feature>